<comment type="similarity">
    <text evidence="2 7">Belongs to the major facilitator superfamily. Sugar transporter (TC 2.A.1.1) family.</text>
</comment>
<accession>A0ABR1XXW3</accession>
<feature type="transmembrane region" description="Helical" evidence="8">
    <location>
        <begin position="187"/>
        <end position="206"/>
    </location>
</feature>
<dbReference type="InterPro" id="IPR005828">
    <property type="entry name" value="MFS_sugar_transport-like"/>
</dbReference>
<evidence type="ECO:0000256" key="7">
    <source>
        <dbReference type="RuleBase" id="RU003346"/>
    </source>
</evidence>
<evidence type="ECO:0000256" key="4">
    <source>
        <dbReference type="ARBA" id="ARBA00022692"/>
    </source>
</evidence>
<dbReference type="Pfam" id="PF00083">
    <property type="entry name" value="Sugar_tr"/>
    <property type="match status" value="1"/>
</dbReference>
<keyword evidence="5 8" id="KW-1133">Transmembrane helix</keyword>
<evidence type="ECO:0000256" key="3">
    <source>
        <dbReference type="ARBA" id="ARBA00022448"/>
    </source>
</evidence>
<evidence type="ECO:0000256" key="8">
    <source>
        <dbReference type="SAM" id="Phobius"/>
    </source>
</evidence>
<evidence type="ECO:0000259" key="9">
    <source>
        <dbReference type="PROSITE" id="PS50850"/>
    </source>
</evidence>
<reference evidence="10 11" key="1">
    <citation type="journal article" date="2022" name="G3 (Bethesda)">
        <title>Enemy or ally: a genomic approach to elucidate the lifestyle of Phyllosticta citrichinaensis.</title>
        <authorList>
            <person name="Buijs V.A."/>
            <person name="Groenewald J.Z."/>
            <person name="Haridas S."/>
            <person name="LaButti K.M."/>
            <person name="Lipzen A."/>
            <person name="Martin F.M."/>
            <person name="Barry K."/>
            <person name="Grigoriev I.V."/>
            <person name="Crous P.W."/>
            <person name="Seidl M.F."/>
        </authorList>
    </citation>
    <scope>NUCLEOTIDE SEQUENCE [LARGE SCALE GENOMIC DNA]</scope>
    <source>
        <strain evidence="10 11">CBS 129764</strain>
    </source>
</reference>
<feature type="transmembrane region" description="Helical" evidence="8">
    <location>
        <begin position="384"/>
        <end position="405"/>
    </location>
</feature>
<dbReference type="InterPro" id="IPR036259">
    <property type="entry name" value="MFS_trans_sf"/>
</dbReference>
<evidence type="ECO:0000256" key="6">
    <source>
        <dbReference type="ARBA" id="ARBA00023136"/>
    </source>
</evidence>
<evidence type="ECO:0000313" key="10">
    <source>
        <dbReference type="EMBL" id="KAK8170211.1"/>
    </source>
</evidence>
<dbReference type="PRINTS" id="PR00171">
    <property type="entry name" value="SUGRTRNSPORT"/>
</dbReference>
<keyword evidence="11" id="KW-1185">Reference proteome</keyword>
<name>A0ABR1XXW3_9PEZI</name>
<proteinExistence type="inferred from homology"/>
<feature type="domain" description="Major facilitator superfamily (MFS) profile" evidence="9">
    <location>
        <begin position="39"/>
        <end position="472"/>
    </location>
</feature>
<dbReference type="PROSITE" id="PS00216">
    <property type="entry name" value="SUGAR_TRANSPORT_1"/>
    <property type="match status" value="1"/>
</dbReference>
<dbReference type="SUPFAM" id="SSF103473">
    <property type="entry name" value="MFS general substrate transporter"/>
    <property type="match status" value="1"/>
</dbReference>
<dbReference type="PROSITE" id="PS50850">
    <property type="entry name" value="MFS"/>
    <property type="match status" value="1"/>
</dbReference>
<keyword evidence="6 8" id="KW-0472">Membrane</keyword>
<feature type="transmembrane region" description="Helical" evidence="8">
    <location>
        <begin position="278"/>
        <end position="301"/>
    </location>
</feature>
<comment type="caution">
    <text evidence="10">The sequence shown here is derived from an EMBL/GenBank/DDBJ whole genome shotgun (WGS) entry which is preliminary data.</text>
</comment>
<keyword evidence="3 7" id="KW-0813">Transport</keyword>
<evidence type="ECO:0000256" key="5">
    <source>
        <dbReference type="ARBA" id="ARBA00022989"/>
    </source>
</evidence>
<evidence type="ECO:0000313" key="11">
    <source>
        <dbReference type="Proteomes" id="UP001456524"/>
    </source>
</evidence>
<feature type="transmembrane region" description="Helical" evidence="8">
    <location>
        <begin position="425"/>
        <end position="444"/>
    </location>
</feature>
<dbReference type="InterPro" id="IPR003663">
    <property type="entry name" value="Sugar/inositol_transpt"/>
</dbReference>
<gene>
    <name evidence="10" type="ORF">IWX90DRAFT_465770</name>
</gene>
<organism evidence="10 11">
    <name type="scientific">Phyllosticta citrichinensis</name>
    <dbReference type="NCBI Taxonomy" id="1130410"/>
    <lineage>
        <taxon>Eukaryota</taxon>
        <taxon>Fungi</taxon>
        <taxon>Dikarya</taxon>
        <taxon>Ascomycota</taxon>
        <taxon>Pezizomycotina</taxon>
        <taxon>Dothideomycetes</taxon>
        <taxon>Dothideomycetes incertae sedis</taxon>
        <taxon>Botryosphaeriales</taxon>
        <taxon>Phyllostictaceae</taxon>
        <taxon>Phyllosticta</taxon>
    </lineage>
</organism>
<dbReference type="InterPro" id="IPR020846">
    <property type="entry name" value="MFS_dom"/>
</dbReference>
<comment type="subcellular location">
    <subcellularLocation>
        <location evidence="1">Membrane</location>
        <topology evidence="1">Multi-pass membrane protein</topology>
    </subcellularLocation>
</comment>
<feature type="transmembrane region" description="Helical" evidence="8">
    <location>
        <begin position="313"/>
        <end position="335"/>
    </location>
</feature>
<dbReference type="NCBIfam" id="TIGR00879">
    <property type="entry name" value="SP"/>
    <property type="match status" value="1"/>
</dbReference>
<sequence length="511" mass="55464">MDIKKDDTIRIEEVGNGDSYGPIDDSIEQTACGKMTWVICIAVSIGGFLFGYDTGVISAVLVTIKDDLGRELSSSEQELITSLTSGGAFVGAMIAGCTADKYGRKSGMYFGSVLFIIGTIIMATSYSLEQMCVGSAAMIIPLYTCELAPSKYRGRMIAFDNMCVTFGQLISYSFGASFTEVAHGWRWMVAIGGVPAVLLGCILHLCPESPRQLVSHGKFEEAETVIKRVSPEATDKQVKDKFQLLLNSVHEVTAALEDKSIWWQLRQLFFVPANFRPLLSTCVVIAVSQLGGFNTLMYYSGTIFGVVGFNKPTVASIVVGATNFIFSLFCVTLLDCFGRRKVVCVSALGMSLSLVVAAVAFHYIPISDDLKVETQTVGWPGYLVLVTLIIYIGFYASGVATITWVGTELLPVEVRALGTMTKTGVVWGTNIIIASTFLSMMKGITSPGAFGFYSRICFFGWLFVLVGYPDVNGLPLETVREVYTHGFGVKYAAKLQKERKFAIKNGLVSGS</sequence>
<dbReference type="InterPro" id="IPR005829">
    <property type="entry name" value="Sugar_transporter_CS"/>
</dbReference>
<feature type="transmembrane region" description="Helical" evidence="8">
    <location>
        <begin position="109"/>
        <end position="128"/>
    </location>
</feature>
<dbReference type="Gene3D" id="1.20.1250.20">
    <property type="entry name" value="MFS general substrate transporter like domains"/>
    <property type="match status" value="1"/>
</dbReference>
<evidence type="ECO:0000256" key="1">
    <source>
        <dbReference type="ARBA" id="ARBA00004141"/>
    </source>
</evidence>
<dbReference type="Proteomes" id="UP001456524">
    <property type="component" value="Unassembled WGS sequence"/>
</dbReference>
<dbReference type="InterPro" id="IPR050814">
    <property type="entry name" value="Myo-inositol_Transporter"/>
</dbReference>
<protein>
    <submittedName>
        <fullName evidence="10">General substrate transporter</fullName>
    </submittedName>
</protein>
<feature type="transmembrane region" description="Helical" evidence="8">
    <location>
        <begin position="342"/>
        <end position="364"/>
    </location>
</feature>
<dbReference type="EMBL" id="JBBWUH010000004">
    <property type="protein sequence ID" value="KAK8170211.1"/>
    <property type="molecule type" value="Genomic_DNA"/>
</dbReference>
<keyword evidence="4 8" id="KW-0812">Transmembrane</keyword>
<evidence type="ECO:0000256" key="2">
    <source>
        <dbReference type="ARBA" id="ARBA00010992"/>
    </source>
</evidence>
<dbReference type="PANTHER" id="PTHR48020">
    <property type="entry name" value="PROTON MYO-INOSITOL COTRANSPORTER"/>
    <property type="match status" value="1"/>
</dbReference>
<dbReference type="PANTHER" id="PTHR48020:SF22">
    <property type="entry name" value="MAJOR FACILITATOR SUPERFAMILY (MFS) PROFILE DOMAIN-CONTAINING PROTEIN-RELATED"/>
    <property type="match status" value="1"/>
</dbReference>
<feature type="transmembrane region" description="Helical" evidence="8">
    <location>
        <begin position="450"/>
        <end position="468"/>
    </location>
</feature>
<feature type="transmembrane region" description="Helical" evidence="8">
    <location>
        <begin position="79"/>
        <end position="97"/>
    </location>
</feature>
<feature type="transmembrane region" description="Helical" evidence="8">
    <location>
        <begin position="37"/>
        <end position="64"/>
    </location>
</feature>